<dbReference type="GO" id="GO:0006265">
    <property type="term" value="P:DNA topological change"/>
    <property type="evidence" value="ECO:0007669"/>
    <property type="project" value="InterPro"/>
</dbReference>
<evidence type="ECO:0000256" key="1">
    <source>
        <dbReference type="ARBA" id="ARBA00003863"/>
    </source>
</evidence>
<keyword evidence="5" id="KW-1185">Reference proteome</keyword>
<evidence type="ECO:0000256" key="3">
    <source>
        <dbReference type="ARBA" id="ARBA00023125"/>
    </source>
</evidence>
<dbReference type="Pfam" id="PF00269">
    <property type="entry name" value="SASP"/>
    <property type="match status" value="1"/>
</dbReference>
<dbReference type="AlphaFoldDB" id="A0A559K7L2"/>
<keyword evidence="3" id="KW-0238">DNA-binding</keyword>
<dbReference type="OrthoDB" id="2939151at2"/>
<dbReference type="Gene3D" id="6.10.10.80">
    <property type="entry name" value="Small, acid-soluble spore protein, alpha/beta type-like"/>
    <property type="match status" value="1"/>
</dbReference>
<accession>A0A559K7L2</accession>
<dbReference type="InterPro" id="IPR001448">
    <property type="entry name" value="SASP_alpha/beta-type"/>
</dbReference>
<name>A0A559K7L2_9BACL</name>
<proteinExistence type="inferred from homology"/>
<evidence type="ECO:0000256" key="2">
    <source>
        <dbReference type="ARBA" id="ARBA00005442"/>
    </source>
</evidence>
<gene>
    <name evidence="4" type="ORF">FPZ49_20440</name>
</gene>
<dbReference type="PANTHER" id="PTHR36107">
    <property type="entry name" value="SMALL, ACID-SOLUBLE SPORE PROTEIN A"/>
    <property type="match status" value="1"/>
</dbReference>
<dbReference type="InterPro" id="IPR038300">
    <property type="entry name" value="SASP_sf_alpha/beta"/>
</dbReference>
<organism evidence="4 5">
    <name type="scientific">Paenibacillus cremeus</name>
    <dbReference type="NCBI Taxonomy" id="2163881"/>
    <lineage>
        <taxon>Bacteria</taxon>
        <taxon>Bacillati</taxon>
        <taxon>Bacillota</taxon>
        <taxon>Bacilli</taxon>
        <taxon>Bacillales</taxon>
        <taxon>Paenibacillaceae</taxon>
        <taxon>Paenibacillus</taxon>
    </lineage>
</organism>
<evidence type="ECO:0000313" key="4">
    <source>
        <dbReference type="EMBL" id="TVY08121.1"/>
    </source>
</evidence>
<dbReference type="PROSITE" id="PS00304">
    <property type="entry name" value="SASP_1"/>
    <property type="match status" value="1"/>
</dbReference>
<comment type="similarity">
    <text evidence="2">Belongs to the alpha/beta-type SASP family.</text>
</comment>
<dbReference type="RefSeq" id="WP_144850348.1">
    <property type="nucleotide sequence ID" value="NZ_VNJI01000027.1"/>
</dbReference>
<protein>
    <submittedName>
        <fullName evidence="4">Alpha/beta-type small acid-soluble spore protein</fullName>
    </submittedName>
</protein>
<evidence type="ECO:0000313" key="5">
    <source>
        <dbReference type="Proteomes" id="UP000317036"/>
    </source>
</evidence>
<reference evidence="4 5" key="1">
    <citation type="submission" date="2019-07" db="EMBL/GenBank/DDBJ databases">
        <authorList>
            <person name="Kim J."/>
        </authorList>
    </citation>
    <scope>NUCLEOTIDE SEQUENCE [LARGE SCALE GENOMIC DNA]</scope>
    <source>
        <strain evidence="4 5">JC52</strain>
    </source>
</reference>
<comment type="function">
    <text evidence="1">SASP are bound to spore DNA. They are double-stranded DNA-binding proteins that cause DNA to change to an a-like conformation. They protect the DNA backbone from chemical and enzymatic cleavage and are thus involved in dormant spore's high resistance to UV light.</text>
</comment>
<dbReference type="InterPro" id="IPR018126">
    <property type="entry name" value="SASP_alpha/beta-type_CS"/>
</dbReference>
<comment type="caution">
    <text evidence="4">The sequence shown here is derived from an EMBL/GenBank/DDBJ whole genome shotgun (WGS) entry which is preliminary data.</text>
</comment>
<sequence length="85" mass="9440">MIQGQGQAQSQSRSSNQLLVQQASQALQQLKYEVAQELGIQIPQDGYYGYMATRDTGAIGGNMVRRLVQIAEQQLSGSMNMNNRY</sequence>
<dbReference type="Proteomes" id="UP000317036">
    <property type="component" value="Unassembled WGS sequence"/>
</dbReference>
<dbReference type="EMBL" id="VNJI01000027">
    <property type="protein sequence ID" value="TVY08121.1"/>
    <property type="molecule type" value="Genomic_DNA"/>
</dbReference>
<dbReference type="GO" id="GO:0003690">
    <property type="term" value="F:double-stranded DNA binding"/>
    <property type="evidence" value="ECO:0007669"/>
    <property type="project" value="InterPro"/>
</dbReference>
<dbReference type="PANTHER" id="PTHR36107:SF1">
    <property type="entry name" value="SMALL, ACID-SOLUBLE SPORE PROTEIN A"/>
    <property type="match status" value="1"/>
</dbReference>
<dbReference type="InterPro" id="IPR050847">
    <property type="entry name" value="SASP_DNA-binding"/>
</dbReference>